<comment type="subcellular location">
    <subcellularLocation>
        <location evidence="2">Peroxisome membrane</location>
    </subcellularLocation>
</comment>
<gene>
    <name evidence="4" type="ORF">PoMZ_13343</name>
</gene>
<keyword evidence="2" id="KW-0962">Peroxisome biogenesis</keyword>
<dbReference type="GO" id="GO:0005778">
    <property type="term" value="C:peroxisomal membrane"/>
    <property type="evidence" value="ECO:0007669"/>
    <property type="project" value="UniProtKB-SubCell"/>
</dbReference>
<reference evidence="4 5" key="1">
    <citation type="journal article" date="2019" name="Mol. Biol. Evol.">
        <title>Blast fungal genomes show frequent chromosomal changes, gene gains and losses, and effector gene turnover.</title>
        <authorList>
            <person name="Gomez Luciano L.B."/>
            <person name="Jason Tsai I."/>
            <person name="Chuma I."/>
            <person name="Tosa Y."/>
            <person name="Chen Y.H."/>
            <person name="Li J.Y."/>
            <person name="Li M.Y."/>
            <person name="Jade Lu M.Y."/>
            <person name="Nakayashiki H."/>
            <person name="Li W.H."/>
        </authorList>
    </citation>
    <scope>NUCLEOTIDE SEQUENCE [LARGE SCALE GENOMIC DNA]</scope>
    <source>
        <strain evidence="4">MZ5-1-6</strain>
    </source>
</reference>
<dbReference type="EMBL" id="CP034210">
    <property type="protein sequence ID" value="QBZ66368.1"/>
    <property type="molecule type" value="Genomic_DNA"/>
</dbReference>
<evidence type="ECO:0000256" key="3">
    <source>
        <dbReference type="SAM" id="MobiDB-lite"/>
    </source>
</evidence>
<feature type="compositionally biased region" description="Polar residues" evidence="3">
    <location>
        <begin position="256"/>
        <end position="267"/>
    </location>
</feature>
<name>A0A4V1C8C1_PYROR</name>
<dbReference type="PANTHER" id="PTHR13299">
    <property type="entry name" value="PEROXISOMAL MEMBRANE PROTEIN PEX16"/>
    <property type="match status" value="1"/>
</dbReference>
<dbReference type="InterPro" id="IPR013919">
    <property type="entry name" value="Pex16"/>
</dbReference>
<evidence type="ECO:0000256" key="2">
    <source>
        <dbReference type="RuleBase" id="RU365003"/>
    </source>
</evidence>
<keyword evidence="2" id="KW-0576">Peroxisome</keyword>
<protein>
    <recommendedName>
        <fullName evidence="2">Peroxisomal membrane protein PEX16</fullName>
    </recommendedName>
</protein>
<feature type="region of interest" description="Disordered" evidence="3">
    <location>
        <begin position="245"/>
        <end position="267"/>
    </location>
</feature>
<organism evidence="4 5">
    <name type="scientific">Pyricularia oryzae</name>
    <name type="common">Rice blast fungus</name>
    <name type="synonym">Magnaporthe oryzae</name>
    <dbReference type="NCBI Taxonomy" id="318829"/>
    <lineage>
        <taxon>Eukaryota</taxon>
        <taxon>Fungi</taxon>
        <taxon>Dikarya</taxon>
        <taxon>Ascomycota</taxon>
        <taxon>Pezizomycotina</taxon>
        <taxon>Sordariomycetes</taxon>
        <taxon>Sordariomycetidae</taxon>
        <taxon>Magnaporthales</taxon>
        <taxon>Pyriculariaceae</taxon>
        <taxon>Pyricularia</taxon>
    </lineage>
</organism>
<evidence type="ECO:0000313" key="4">
    <source>
        <dbReference type="EMBL" id="QBZ66368.1"/>
    </source>
</evidence>
<proteinExistence type="inferred from homology"/>
<dbReference type="AlphaFoldDB" id="A0A4V1C8C1"/>
<sequence>PAAAAMATMPSAPVTAAAAASRSKPAAAPAKPRSAVRQVLSLPPRLLHMYDDFIIKNASQVSQIESALRSLTYVIPGRFRDAEIASESLHSGVGLLSLYHDLILQQRATSPSSPKLQQQPTSARPAHTRYTTFWFQKSPIYRRVALALQVVQYTQLLLEMAAKRRGDERLRWRVVVLVEAFKAFCKLVLLRITRGRPLLSPPVPERQVLPEESEDDLNGVPPELGDEQGEGQHENGLLVNGNGNGAAKTNGHAHTNGKTIPNPSSPQKEWFMPRTQATLPSLPSNSDIGSYLLSRVLTADDIKPAPKLLRPLSGTARAAEVLHILAPLVYALTLAHFSLRAAEKGASGKKKSGVATWTPWLLGVALSLTARQLRDRGFGASALEREEWDRRGWGVGWWAMRGAAYEHVVKGMVEGVRRRMPSFVGGVLEDYEYLWDNYYFSTAD</sequence>
<comment type="similarity">
    <text evidence="1 2">Belongs to the peroxin-16 family.</text>
</comment>
<accession>A0A4V1C8C1</accession>
<feature type="non-terminal residue" evidence="4">
    <location>
        <position position="1"/>
    </location>
</feature>
<dbReference type="Proteomes" id="UP000294847">
    <property type="component" value="Chromosome 7"/>
</dbReference>
<feature type="region of interest" description="Disordered" evidence="3">
    <location>
        <begin position="200"/>
        <end position="231"/>
    </location>
</feature>
<evidence type="ECO:0000256" key="1">
    <source>
        <dbReference type="ARBA" id="ARBA00009505"/>
    </source>
</evidence>
<dbReference type="Pfam" id="PF08610">
    <property type="entry name" value="Pex16"/>
    <property type="match status" value="1"/>
</dbReference>
<evidence type="ECO:0000313" key="5">
    <source>
        <dbReference type="Proteomes" id="UP000294847"/>
    </source>
</evidence>
<dbReference type="GO" id="GO:0007031">
    <property type="term" value="P:peroxisome organization"/>
    <property type="evidence" value="ECO:0007669"/>
    <property type="project" value="UniProtKB-KW"/>
</dbReference>
<dbReference type="PANTHER" id="PTHR13299:SF0">
    <property type="entry name" value="PEROXISOMAL MEMBRANE PROTEIN PEX16"/>
    <property type="match status" value="1"/>
</dbReference>